<evidence type="ECO:0000256" key="4">
    <source>
        <dbReference type="ARBA" id="ARBA00022989"/>
    </source>
</evidence>
<evidence type="ECO:0000256" key="6">
    <source>
        <dbReference type="SAM" id="Phobius"/>
    </source>
</evidence>
<feature type="transmembrane region" description="Helical" evidence="6">
    <location>
        <begin position="64"/>
        <end position="81"/>
    </location>
</feature>
<keyword evidence="4 6" id="KW-1133">Transmembrane helix</keyword>
<dbReference type="GO" id="GO:0030255">
    <property type="term" value="P:protein secretion by the type IV secretion system"/>
    <property type="evidence" value="ECO:0007669"/>
    <property type="project" value="InterPro"/>
</dbReference>
<accession>A0A1I4JUI1</accession>
<comment type="similarity">
    <text evidence="2">Belongs to the TrbL/VirB6 family.</text>
</comment>
<feature type="transmembrane region" description="Helical" evidence="6">
    <location>
        <begin position="135"/>
        <end position="158"/>
    </location>
</feature>
<dbReference type="Pfam" id="PF04610">
    <property type="entry name" value="TrbL"/>
    <property type="match status" value="1"/>
</dbReference>
<feature type="transmembrane region" description="Helical" evidence="6">
    <location>
        <begin position="200"/>
        <end position="222"/>
    </location>
</feature>
<sequence length="358" mass="37009">MAIVAEVMGFIDTAVSGAAEDTFVAVANGYGGIITILAVMAFMVFGVAVALGVVTARAGDLTQLVLRIVLIFMFGLSWANFEVIYNALTNTGDGLVTALFSVANDGTATSSIDLAEGFADQAQIAAGSVIKAESAIARGFLGAAMYLLLALLQAAYILVAGFAKIMIGILVGLAPFAIAATCLNRTQFLFEAWVSSLIGYFMYPVAAAGVMGFVASVAAAAFETRDESTLIGITGVVVIIIVGIYGLLTIPQVASNITGQLNLGGIAPQALSIVSRPAIKAGEIGKGAAAQIASGFTTGGETVQRANQNRRFGSAMDMKLANVGAKLSDNSAGRFVQRRRDVQFARASNERLRAKAKT</sequence>
<keyword evidence="5 6" id="KW-0472">Membrane</keyword>
<dbReference type="GO" id="GO:0016020">
    <property type="term" value="C:membrane"/>
    <property type="evidence" value="ECO:0007669"/>
    <property type="project" value="UniProtKB-SubCell"/>
</dbReference>
<dbReference type="AlphaFoldDB" id="A0A1I4JUI1"/>
<proteinExistence type="inferred from homology"/>
<name>A0A1I4JUI1_9RHOB</name>
<evidence type="ECO:0000256" key="1">
    <source>
        <dbReference type="ARBA" id="ARBA00004141"/>
    </source>
</evidence>
<gene>
    <name evidence="7" type="ORF">SAMN04488004_1467</name>
</gene>
<feature type="transmembrane region" description="Helical" evidence="6">
    <location>
        <begin position="30"/>
        <end position="52"/>
    </location>
</feature>
<keyword evidence="8" id="KW-1185">Reference proteome</keyword>
<evidence type="ECO:0000313" key="8">
    <source>
        <dbReference type="Proteomes" id="UP000199550"/>
    </source>
</evidence>
<dbReference type="RefSeq" id="WP_090192054.1">
    <property type="nucleotide sequence ID" value="NZ_FOTF01000046.1"/>
</dbReference>
<organism evidence="7 8">
    <name type="scientific">Loktanella salsilacus</name>
    <dbReference type="NCBI Taxonomy" id="195913"/>
    <lineage>
        <taxon>Bacteria</taxon>
        <taxon>Pseudomonadati</taxon>
        <taxon>Pseudomonadota</taxon>
        <taxon>Alphaproteobacteria</taxon>
        <taxon>Rhodobacterales</taxon>
        <taxon>Roseobacteraceae</taxon>
        <taxon>Loktanella</taxon>
    </lineage>
</organism>
<evidence type="ECO:0000256" key="3">
    <source>
        <dbReference type="ARBA" id="ARBA00022692"/>
    </source>
</evidence>
<comment type="subcellular location">
    <subcellularLocation>
        <location evidence="1">Membrane</location>
        <topology evidence="1">Multi-pass membrane protein</topology>
    </subcellularLocation>
</comment>
<evidence type="ECO:0000313" key="7">
    <source>
        <dbReference type="EMBL" id="SFL70190.1"/>
    </source>
</evidence>
<dbReference type="InterPro" id="IPR007688">
    <property type="entry name" value="Conjugal_tfr_TrbL/VirB6"/>
</dbReference>
<dbReference type="EMBL" id="FOTF01000046">
    <property type="protein sequence ID" value="SFL70190.1"/>
    <property type="molecule type" value="Genomic_DNA"/>
</dbReference>
<evidence type="ECO:0000256" key="2">
    <source>
        <dbReference type="ARBA" id="ARBA00007802"/>
    </source>
</evidence>
<dbReference type="Proteomes" id="UP000199550">
    <property type="component" value="Unassembled WGS sequence"/>
</dbReference>
<feature type="transmembrane region" description="Helical" evidence="6">
    <location>
        <begin position="165"/>
        <end position="188"/>
    </location>
</feature>
<evidence type="ECO:0000256" key="5">
    <source>
        <dbReference type="ARBA" id="ARBA00023136"/>
    </source>
</evidence>
<dbReference type="OrthoDB" id="8101026at2"/>
<reference evidence="7 8" key="1">
    <citation type="submission" date="2016-10" db="EMBL/GenBank/DDBJ databases">
        <authorList>
            <person name="de Groot N.N."/>
        </authorList>
    </citation>
    <scope>NUCLEOTIDE SEQUENCE [LARGE SCALE GENOMIC DNA]</scope>
    <source>
        <strain evidence="7 8">DSM 16199</strain>
    </source>
</reference>
<feature type="transmembrane region" description="Helical" evidence="6">
    <location>
        <begin position="229"/>
        <end position="248"/>
    </location>
</feature>
<dbReference type="STRING" id="195913.SAMN04488004_1467"/>
<protein>
    <submittedName>
        <fullName evidence="7">TrbL/VirB6 plasmid conjugal transfer protein</fullName>
    </submittedName>
</protein>
<keyword evidence="3 6" id="KW-0812">Transmembrane</keyword>